<dbReference type="AlphaFoldDB" id="A0A316XCP0"/>
<dbReference type="RefSeq" id="WP_109713620.1">
    <property type="nucleotide sequence ID" value="NZ_PPED02000004.1"/>
</dbReference>
<name>A0A316XCP0_9FLAO</name>
<sequence>MATQISTYETGNAENKIYISFNLSNVINLFPLRTFVHLEYKLLDDQDLRKTTITSSKDTTIDIPKTLIGTEPYHKKGTIVIESHIGYDRDDDLNDLLELLRFKYKIEGGAQGNVTYTSYDKKIIIKSDRGNKVIVLKIIDLI</sequence>
<dbReference type="EMBL" id="PPED02000004">
    <property type="protein sequence ID" value="PWN68560.1"/>
    <property type="molecule type" value="Genomic_DNA"/>
</dbReference>
<evidence type="ECO:0000313" key="1">
    <source>
        <dbReference type="EMBL" id="PWN68560.1"/>
    </source>
</evidence>
<accession>A0A316XCP0</accession>
<comment type="caution">
    <text evidence="1">The sequence shown here is derived from an EMBL/GenBank/DDBJ whole genome shotgun (WGS) entry which is preliminary data.</text>
</comment>
<gene>
    <name evidence="1" type="ORF">C1631_017885</name>
</gene>
<reference evidence="1 2" key="1">
    <citation type="submission" date="2018-04" db="EMBL/GenBank/DDBJ databases">
        <title>Draft Genome Sequence of Phosphate-Solubilizing Chryseobacterium sp. ISE14 that is a Biocontrol and Plant Growth-Promoting Rhizobacterium Isolated from Cucumber.</title>
        <authorList>
            <person name="Jeong J.-J."/>
            <person name="Sang M.K."/>
            <person name="Choi I.-G."/>
            <person name="Kim K.D."/>
        </authorList>
    </citation>
    <scope>NUCLEOTIDE SEQUENCE [LARGE SCALE GENOMIC DNA]</scope>
    <source>
        <strain evidence="1 2">ISE14</strain>
    </source>
</reference>
<dbReference type="OrthoDB" id="1255834at2"/>
<protein>
    <submittedName>
        <fullName evidence="1">Uncharacterized protein</fullName>
    </submittedName>
</protein>
<dbReference type="Proteomes" id="UP000236594">
    <property type="component" value="Unassembled WGS sequence"/>
</dbReference>
<organism evidence="1 2">
    <name type="scientific">Chryseobacterium phosphatilyticum</name>
    <dbReference type="NCBI Taxonomy" id="475075"/>
    <lineage>
        <taxon>Bacteria</taxon>
        <taxon>Pseudomonadati</taxon>
        <taxon>Bacteroidota</taxon>
        <taxon>Flavobacteriia</taxon>
        <taxon>Flavobacteriales</taxon>
        <taxon>Weeksellaceae</taxon>
        <taxon>Chryseobacterium group</taxon>
        <taxon>Chryseobacterium</taxon>
    </lineage>
</organism>
<keyword evidence="2" id="KW-1185">Reference proteome</keyword>
<evidence type="ECO:0000313" key="2">
    <source>
        <dbReference type="Proteomes" id="UP000236594"/>
    </source>
</evidence>
<proteinExistence type="predicted"/>